<sequence length="327" mass="34213">MRVTADDVAARAGVSRSAVSRAFTKGASIQPDKRAHILAMADELGYRPNLMARSLTGGATGLIAVVVGSLSSPYESWFLDILSQGIRSRGLWPLLVPVSPGQEVEPALDHALAYQVDGAVIAAGSVNRKLAERSTANGAPIVVVGRVLDGGGADSVCCDNRAGMAMIAERLVATNRRRIAWIGGRADTFSNVERFDGLTAALSAHGMSLTEARRGDYTTDSGMVQALALLTGRDRPDAIVCGNDAMAIGAISAARRLGLRVPEDVGICGFDDIPAAAWEPFSLTTVANPVTETVKAALDLLTRRIAGENGAPSTIRLPPALCIRQSL</sequence>
<dbReference type="InterPro" id="IPR046335">
    <property type="entry name" value="LacI/GalR-like_sensor"/>
</dbReference>
<reference evidence="5 6" key="1">
    <citation type="submission" date="2018-08" db="EMBL/GenBank/DDBJ databases">
        <title>Flavobacterium tibetense sp. nov., isolated from a wetland YonghuCo on Tibetan Plateau.</title>
        <authorList>
            <person name="Phurbu D."/>
            <person name="Lu H."/>
            <person name="Xing P."/>
        </authorList>
    </citation>
    <scope>NUCLEOTIDE SEQUENCE [LARGE SCALE GENOMIC DNA]</scope>
    <source>
        <strain evidence="5 6">DJC</strain>
    </source>
</reference>
<dbReference type="PANTHER" id="PTHR30146:SF109">
    <property type="entry name" value="HTH-TYPE TRANSCRIPTIONAL REGULATOR GALS"/>
    <property type="match status" value="1"/>
</dbReference>
<dbReference type="Pfam" id="PF13377">
    <property type="entry name" value="Peripla_BP_3"/>
    <property type="match status" value="1"/>
</dbReference>
<dbReference type="InterPro" id="IPR000843">
    <property type="entry name" value="HTH_LacI"/>
</dbReference>
<keyword evidence="2 5" id="KW-0238">DNA-binding</keyword>
<dbReference type="Proteomes" id="UP000284547">
    <property type="component" value="Unassembled WGS sequence"/>
</dbReference>
<keyword evidence="3" id="KW-0804">Transcription</keyword>
<dbReference type="InterPro" id="IPR028082">
    <property type="entry name" value="Peripla_BP_I"/>
</dbReference>
<dbReference type="CDD" id="cd01392">
    <property type="entry name" value="HTH_LacI"/>
    <property type="match status" value="1"/>
</dbReference>
<dbReference type="SMART" id="SM00354">
    <property type="entry name" value="HTH_LACI"/>
    <property type="match status" value="1"/>
</dbReference>
<gene>
    <name evidence="5" type="ORF">D1012_14625</name>
</gene>
<dbReference type="PANTHER" id="PTHR30146">
    <property type="entry name" value="LACI-RELATED TRANSCRIPTIONAL REPRESSOR"/>
    <property type="match status" value="1"/>
</dbReference>
<organism evidence="5 6">
    <name type="scientific">Pseudotabrizicola alkalilacus</name>
    <dbReference type="NCBI Taxonomy" id="2305252"/>
    <lineage>
        <taxon>Bacteria</taxon>
        <taxon>Pseudomonadati</taxon>
        <taxon>Pseudomonadota</taxon>
        <taxon>Alphaproteobacteria</taxon>
        <taxon>Rhodobacterales</taxon>
        <taxon>Paracoccaceae</taxon>
        <taxon>Pseudotabrizicola</taxon>
    </lineage>
</organism>
<evidence type="ECO:0000259" key="4">
    <source>
        <dbReference type="PROSITE" id="PS50932"/>
    </source>
</evidence>
<keyword evidence="6" id="KW-1185">Reference proteome</keyword>
<dbReference type="InterPro" id="IPR010982">
    <property type="entry name" value="Lambda_DNA-bd_dom_sf"/>
</dbReference>
<dbReference type="SUPFAM" id="SSF53822">
    <property type="entry name" value="Periplasmic binding protein-like I"/>
    <property type="match status" value="1"/>
</dbReference>
<protein>
    <submittedName>
        <fullName evidence="5">LacI family DNA-binding transcriptional regulator</fullName>
    </submittedName>
</protein>
<dbReference type="Pfam" id="PF00356">
    <property type="entry name" value="LacI"/>
    <property type="match status" value="1"/>
</dbReference>
<evidence type="ECO:0000256" key="1">
    <source>
        <dbReference type="ARBA" id="ARBA00023015"/>
    </source>
</evidence>
<name>A0A411Z047_9RHOB</name>
<proteinExistence type="predicted"/>
<dbReference type="OrthoDB" id="8433438at2"/>
<feature type="domain" description="HTH lacI-type" evidence="4">
    <location>
        <begin position="3"/>
        <end position="57"/>
    </location>
</feature>
<dbReference type="GO" id="GO:0003700">
    <property type="term" value="F:DNA-binding transcription factor activity"/>
    <property type="evidence" value="ECO:0007669"/>
    <property type="project" value="TreeGrafter"/>
</dbReference>
<dbReference type="Gene3D" id="3.40.50.2300">
    <property type="match status" value="2"/>
</dbReference>
<evidence type="ECO:0000313" key="5">
    <source>
        <dbReference type="EMBL" id="RGP36427.1"/>
    </source>
</evidence>
<dbReference type="PROSITE" id="PS50932">
    <property type="entry name" value="HTH_LACI_2"/>
    <property type="match status" value="1"/>
</dbReference>
<evidence type="ECO:0000313" key="6">
    <source>
        <dbReference type="Proteomes" id="UP000284547"/>
    </source>
</evidence>
<evidence type="ECO:0000256" key="2">
    <source>
        <dbReference type="ARBA" id="ARBA00023125"/>
    </source>
</evidence>
<evidence type="ECO:0000256" key="3">
    <source>
        <dbReference type="ARBA" id="ARBA00023163"/>
    </source>
</evidence>
<keyword evidence="1" id="KW-0805">Transcription regulation</keyword>
<dbReference type="EMBL" id="QWEY01000008">
    <property type="protein sequence ID" value="RGP36427.1"/>
    <property type="molecule type" value="Genomic_DNA"/>
</dbReference>
<accession>A0A411Z047</accession>
<comment type="caution">
    <text evidence="5">The sequence shown here is derived from an EMBL/GenBank/DDBJ whole genome shotgun (WGS) entry which is preliminary data.</text>
</comment>
<dbReference type="SUPFAM" id="SSF47413">
    <property type="entry name" value="lambda repressor-like DNA-binding domains"/>
    <property type="match status" value="1"/>
</dbReference>
<dbReference type="Gene3D" id="1.10.260.40">
    <property type="entry name" value="lambda repressor-like DNA-binding domains"/>
    <property type="match status" value="1"/>
</dbReference>
<dbReference type="AlphaFoldDB" id="A0A411Z047"/>
<dbReference type="GO" id="GO:0000976">
    <property type="term" value="F:transcription cis-regulatory region binding"/>
    <property type="evidence" value="ECO:0007669"/>
    <property type="project" value="TreeGrafter"/>
</dbReference>
<dbReference type="CDD" id="cd06278">
    <property type="entry name" value="PBP1_LacI-like"/>
    <property type="match status" value="1"/>
</dbReference>